<evidence type="ECO:0000256" key="2">
    <source>
        <dbReference type="ARBA" id="ARBA00005199"/>
    </source>
</evidence>
<dbReference type="InterPro" id="IPR017853">
    <property type="entry name" value="GH"/>
</dbReference>
<comment type="pathway">
    <text evidence="2 14">Glycan biosynthesis; trehalose biosynthesis.</text>
</comment>
<keyword evidence="6" id="KW-0963">Cytoplasm</keyword>
<comment type="subcellular location">
    <subcellularLocation>
        <location evidence="1">Cytoplasm</location>
    </subcellularLocation>
</comment>
<comment type="similarity">
    <text evidence="3 14">Belongs to the glycosyl hydrolase 13 family.</text>
</comment>
<keyword evidence="17" id="KW-1185">Reference proteome</keyword>
<dbReference type="CDD" id="cd11325">
    <property type="entry name" value="AmyAc_GTHase"/>
    <property type="match status" value="1"/>
</dbReference>
<evidence type="ECO:0000256" key="9">
    <source>
        <dbReference type="ARBA" id="ARBA00023295"/>
    </source>
</evidence>
<dbReference type="EC" id="3.2.1.141" evidence="4 13"/>
<dbReference type="SMART" id="SM00642">
    <property type="entry name" value="Aamy"/>
    <property type="match status" value="1"/>
</dbReference>
<name>A0ABU1D398_9BURK</name>
<keyword evidence="9 14" id="KW-0326">Glycosidase</keyword>
<evidence type="ECO:0000256" key="8">
    <source>
        <dbReference type="ARBA" id="ARBA00023277"/>
    </source>
</evidence>
<dbReference type="Proteomes" id="UP001232156">
    <property type="component" value="Unassembled WGS sequence"/>
</dbReference>
<evidence type="ECO:0000313" key="17">
    <source>
        <dbReference type="Proteomes" id="UP001232156"/>
    </source>
</evidence>
<dbReference type="InterPro" id="IPR012768">
    <property type="entry name" value="Trehalose_TreZ"/>
</dbReference>
<evidence type="ECO:0000256" key="6">
    <source>
        <dbReference type="ARBA" id="ARBA00022490"/>
    </source>
</evidence>
<evidence type="ECO:0000256" key="11">
    <source>
        <dbReference type="ARBA" id="ARBA00033284"/>
    </source>
</evidence>
<sequence length="601" mass="66423">MSAFTTYTHGAQVLNDGTVYFRLWAPASERVTLHVGEQALPMRRAGEGWFELTHRCPAGGVYCYEPEGVGRVPDPASRQQADDVAGPSVVLDHAGYVWRNEGWRGRPWHEAVFYEAHAGLLGGFDGLRARLPELAGLGITALELMPVADFAGPRNWGYDGVLPYAPDRAYGTPEALKALVDAAHGLEMMVFLDVVYNHFGPVGNFLPRYAPQFFRDDVKTPWGPAIDFRREPVRRFFAENALYWLKEYRFDGLRFDAVHAIVDKEEWLGELAVQLRAALPLERCVHLVLENDDNTASLLRHGYDGQWNDDMHHVVHHLLTGEAHGYYGAYAQRPTEKLARGLAQGFIYQGEPSPAHDGRARGEPSSMLPPTAFVFFLQNHDQVGNRAHGDRLKTLCRARPDALRAAVALQLLCPAIPLIFMGEEQGAETPFLYFTSFSDPEFAAAVAQGRRAEFAAFHADEPGRIPDPNAQETWNASLLPPIDEAARQWQAWYAQLLALRRQYLWPGLKGCSAQDVHVVQEACVIARWRLANGDRLTLACNLSDSRAEVPVNALNAQDTVFYESVSGAAASIRSGGLPACCTVASVLAASEVPADDLEEAP</sequence>
<comment type="catalytic activity">
    <reaction evidence="12 14">
        <text>hydrolysis of (1-&gt;4)-alpha-D-glucosidic linkage in 4-alpha-D-[(1-&gt;4)-alpha-D-glucanosyl]n trehalose to yield trehalose and (1-&gt;4)-alpha-D-glucan.</text>
        <dbReference type="EC" id="3.2.1.141"/>
    </reaction>
</comment>
<keyword evidence="8" id="KW-0119">Carbohydrate metabolism</keyword>
<evidence type="ECO:0000256" key="7">
    <source>
        <dbReference type="ARBA" id="ARBA00022801"/>
    </source>
</evidence>
<dbReference type="SUPFAM" id="SSF81296">
    <property type="entry name" value="E set domains"/>
    <property type="match status" value="1"/>
</dbReference>
<dbReference type="SUPFAM" id="SSF51445">
    <property type="entry name" value="(Trans)glycosidases"/>
    <property type="match status" value="1"/>
</dbReference>
<evidence type="ECO:0000256" key="14">
    <source>
        <dbReference type="PIRNR" id="PIRNR006337"/>
    </source>
</evidence>
<evidence type="ECO:0000256" key="12">
    <source>
        <dbReference type="ARBA" id="ARBA00034013"/>
    </source>
</evidence>
<evidence type="ECO:0000256" key="1">
    <source>
        <dbReference type="ARBA" id="ARBA00004496"/>
    </source>
</evidence>
<evidence type="ECO:0000259" key="15">
    <source>
        <dbReference type="SMART" id="SM00642"/>
    </source>
</evidence>
<evidence type="ECO:0000256" key="3">
    <source>
        <dbReference type="ARBA" id="ARBA00008061"/>
    </source>
</evidence>
<organism evidence="16 17">
    <name type="scientific">Yanghanlia caeni</name>
    <dbReference type="NCBI Taxonomy" id="3064283"/>
    <lineage>
        <taxon>Bacteria</taxon>
        <taxon>Pseudomonadati</taxon>
        <taxon>Pseudomonadota</taxon>
        <taxon>Betaproteobacteria</taxon>
        <taxon>Burkholderiales</taxon>
        <taxon>Alcaligenaceae</taxon>
        <taxon>Yanghanlia</taxon>
    </lineage>
</organism>
<evidence type="ECO:0000256" key="10">
    <source>
        <dbReference type="ARBA" id="ARBA00032057"/>
    </source>
</evidence>
<dbReference type="Gene3D" id="1.10.10.760">
    <property type="entry name" value="E-set domains of sugar-utilizing enzymes"/>
    <property type="match status" value="1"/>
</dbReference>
<dbReference type="InterPro" id="IPR013783">
    <property type="entry name" value="Ig-like_fold"/>
</dbReference>
<dbReference type="Gene3D" id="3.20.20.80">
    <property type="entry name" value="Glycosidases"/>
    <property type="match status" value="1"/>
</dbReference>
<accession>A0ABU1D398</accession>
<reference evidence="16 17" key="1">
    <citation type="submission" date="2023-08" db="EMBL/GenBank/DDBJ databases">
        <title>Alcaligenaceae gen. nov., a novel taxon isolated from the sludge of Yixing Pesticide Factory.</title>
        <authorList>
            <person name="Ruan L."/>
        </authorList>
    </citation>
    <scope>NUCLEOTIDE SEQUENCE [LARGE SCALE GENOMIC DNA]</scope>
    <source>
        <strain evidence="16 17">LG-2</strain>
    </source>
</reference>
<gene>
    <name evidence="16" type="primary">treZ</name>
    <name evidence="16" type="ORF">Q8947_02035</name>
</gene>
<dbReference type="PANTHER" id="PTHR43651:SF11">
    <property type="entry name" value="MALTO-OLIGOSYLTREHALOSE TREHALOHYDROLASE"/>
    <property type="match status" value="1"/>
</dbReference>
<dbReference type="NCBIfam" id="TIGR02402">
    <property type="entry name" value="trehalose_TreZ"/>
    <property type="match status" value="1"/>
</dbReference>
<dbReference type="Gene3D" id="2.60.40.10">
    <property type="entry name" value="Immunoglobulins"/>
    <property type="match status" value="1"/>
</dbReference>
<protein>
    <recommendedName>
        <fullName evidence="5 13">Malto-oligosyltrehalose trehalohydrolase</fullName>
        <shortName evidence="14">MTHase</shortName>
        <ecNumber evidence="4 13">3.2.1.141</ecNumber>
    </recommendedName>
    <alternativeName>
        <fullName evidence="11 14">4-alpha-D-((1-&gt;4)-alpha-D-glucano)trehalose trehalohydrolase</fullName>
    </alternativeName>
    <alternativeName>
        <fullName evidence="10 14">Maltooligosyl trehalose trehalohydrolase</fullName>
    </alternativeName>
</protein>
<dbReference type="InterPro" id="IPR022567">
    <property type="entry name" value="DUF3459"/>
</dbReference>
<dbReference type="InterPro" id="IPR006047">
    <property type="entry name" value="GH13_cat_dom"/>
</dbReference>
<comment type="caution">
    <text evidence="16">The sequence shown here is derived from an EMBL/GenBank/DDBJ whole genome shotgun (WGS) entry which is preliminary data.</text>
</comment>
<dbReference type="InterPro" id="IPR044901">
    <property type="entry name" value="Trehalose_TreZ_E-set_sf"/>
</dbReference>
<dbReference type="PIRSF" id="PIRSF006337">
    <property type="entry name" value="Trehalose_TreZ"/>
    <property type="match status" value="1"/>
</dbReference>
<dbReference type="Pfam" id="PF00128">
    <property type="entry name" value="Alpha-amylase"/>
    <property type="match status" value="1"/>
</dbReference>
<feature type="domain" description="Glycosyl hydrolase family 13 catalytic" evidence="15">
    <location>
        <begin position="113"/>
        <end position="450"/>
    </location>
</feature>
<dbReference type="InterPro" id="IPR014756">
    <property type="entry name" value="Ig_E-set"/>
</dbReference>
<dbReference type="CDD" id="cd02853">
    <property type="entry name" value="E_set_MTHase_like_N"/>
    <property type="match status" value="1"/>
</dbReference>
<dbReference type="RefSeq" id="WP_347286332.1">
    <property type="nucleotide sequence ID" value="NZ_JAUZQE010000003.1"/>
</dbReference>
<dbReference type="PANTHER" id="PTHR43651">
    <property type="entry name" value="1,4-ALPHA-GLUCAN-BRANCHING ENZYME"/>
    <property type="match status" value="1"/>
</dbReference>
<keyword evidence="7 14" id="KW-0378">Hydrolase</keyword>
<evidence type="ECO:0000256" key="4">
    <source>
        <dbReference type="ARBA" id="ARBA00012268"/>
    </source>
</evidence>
<dbReference type="Pfam" id="PF11941">
    <property type="entry name" value="DUF3459"/>
    <property type="match status" value="1"/>
</dbReference>
<dbReference type="EMBL" id="JAUZQE010000003">
    <property type="protein sequence ID" value="MDR4124762.1"/>
    <property type="molecule type" value="Genomic_DNA"/>
</dbReference>
<evidence type="ECO:0000256" key="5">
    <source>
        <dbReference type="ARBA" id="ARBA00015938"/>
    </source>
</evidence>
<evidence type="ECO:0000256" key="13">
    <source>
        <dbReference type="NCBIfam" id="TIGR02402"/>
    </source>
</evidence>
<proteinExistence type="inferred from homology"/>
<evidence type="ECO:0000313" key="16">
    <source>
        <dbReference type="EMBL" id="MDR4124762.1"/>
    </source>
</evidence>